<dbReference type="EMBL" id="JACHGW010000005">
    <property type="protein sequence ID" value="MBB6053053.1"/>
    <property type="molecule type" value="Genomic_DNA"/>
</dbReference>
<accession>A0A7W9SW28</accession>
<dbReference type="Proteomes" id="UP000520814">
    <property type="component" value="Unassembled WGS sequence"/>
</dbReference>
<protein>
    <recommendedName>
        <fullName evidence="3">DUF503 domain-containing protein</fullName>
    </recommendedName>
</protein>
<comment type="caution">
    <text evidence="1">The sequence shown here is derived from an EMBL/GenBank/DDBJ whole genome shotgun (WGS) entry which is preliminary data.</text>
</comment>
<dbReference type="InterPro" id="IPR007546">
    <property type="entry name" value="DUF503"/>
</dbReference>
<keyword evidence="2" id="KW-1185">Reference proteome</keyword>
<evidence type="ECO:0008006" key="3">
    <source>
        <dbReference type="Google" id="ProtNLM"/>
    </source>
</evidence>
<name>A0A7W9SW28_ARMRO</name>
<evidence type="ECO:0000313" key="2">
    <source>
        <dbReference type="Proteomes" id="UP000520814"/>
    </source>
</evidence>
<dbReference type="Gene3D" id="3.30.70.1120">
    <property type="entry name" value="TT1725-like"/>
    <property type="match status" value="1"/>
</dbReference>
<reference evidence="1 2" key="1">
    <citation type="submission" date="2020-08" db="EMBL/GenBank/DDBJ databases">
        <title>Genomic Encyclopedia of Type Strains, Phase IV (KMG-IV): sequencing the most valuable type-strain genomes for metagenomic binning, comparative biology and taxonomic classification.</title>
        <authorList>
            <person name="Goeker M."/>
        </authorList>
    </citation>
    <scope>NUCLEOTIDE SEQUENCE [LARGE SCALE GENOMIC DNA]</scope>
    <source>
        <strain evidence="1 2">DSM 23562</strain>
    </source>
</reference>
<dbReference type="PANTHER" id="PTHR36441">
    <property type="entry name" value="HYPOTHETICAL CYTOSOLIC PROTEIN"/>
    <property type="match status" value="1"/>
</dbReference>
<dbReference type="PANTHER" id="PTHR36441:SF1">
    <property type="entry name" value="DUF503 DOMAIN-CONTAINING PROTEIN"/>
    <property type="match status" value="1"/>
</dbReference>
<dbReference type="SUPFAM" id="SSF103007">
    <property type="entry name" value="Hypothetical protein TT1725"/>
    <property type="match status" value="1"/>
</dbReference>
<dbReference type="Pfam" id="PF04456">
    <property type="entry name" value="DUF503"/>
    <property type="match status" value="1"/>
</dbReference>
<organism evidence="1 2">
    <name type="scientific">Armatimonas rosea</name>
    <dbReference type="NCBI Taxonomy" id="685828"/>
    <lineage>
        <taxon>Bacteria</taxon>
        <taxon>Bacillati</taxon>
        <taxon>Armatimonadota</taxon>
        <taxon>Armatimonadia</taxon>
        <taxon>Armatimonadales</taxon>
        <taxon>Armatimonadaceae</taxon>
        <taxon>Armatimonas</taxon>
    </lineage>
</organism>
<dbReference type="AlphaFoldDB" id="A0A7W9SW28"/>
<dbReference type="InterPro" id="IPR036746">
    <property type="entry name" value="TT1725-like_sf"/>
</dbReference>
<gene>
    <name evidence="1" type="ORF">HNQ39_004885</name>
</gene>
<sequence>MHIGVLTLSLSIGYADSLKDKRQAIKSLVARVRNKFNVSVAEVDDLDAWRRATVGVTVVSNSAVFATQVLQKVIDYVDNDANVVLDDYGIELL</sequence>
<dbReference type="RefSeq" id="WP_184202970.1">
    <property type="nucleotide sequence ID" value="NZ_JACHGW010000005.1"/>
</dbReference>
<evidence type="ECO:0000313" key="1">
    <source>
        <dbReference type="EMBL" id="MBB6053053.1"/>
    </source>
</evidence>
<proteinExistence type="predicted"/>